<proteinExistence type="predicted"/>
<gene>
    <name evidence="2" type="ORF">CINC_LOCUS9551</name>
</gene>
<dbReference type="EMBL" id="LR824006">
    <property type="protein sequence ID" value="CAD0195597.1"/>
    <property type="molecule type" value="Genomic_DNA"/>
</dbReference>
<feature type="compositionally biased region" description="Basic and acidic residues" evidence="1">
    <location>
        <begin position="25"/>
        <end position="38"/>
    </location>
</feature>
<dbReference type="AlphaFoldDB" id="A0A9N8PX97"/>
<keyword evidence="3" id="KW-1185">Reference proteome</keyword>
<feature type="compositionally biased region" description="Basic and acidic residues" evidence="1">
    <location>
        <begin position="55"/>
        <end position="67"/>
    </location>
</feature>
<sequence length="108" mass="11676">MTVLGVASPFPATCPVYFATTDGSGDSKDADTNAKQEEPPQETEQPASRIPTFDQFERYKDSSRPPDSHYTSDLSGPRRAGTASITVKNNFHIVGFLLGVHALLKFGS</sequence>
<feature type="region of interest" description="Disordered" evidence="1">
    <location>
        <begin position="21"/>
        <end position="80"/>
    </location>
</feature>
<accession>A0A9N8PX97</accession>
<name>A0A9N8PX97_CHRIL</name>
<evidence type="ECO:0000313" key="3">
    <source>
        <dbReference type="Proteomes" id="UP001154114"/>
    </source>
</evidence>
<dbReference type="Proteomes" id="UP001154114">
    <property type="component" value="Chromosome 3"/>
</dbReference>
<organism evidence="2 3">
    <name type="scientific">Chrysodeixis includens</name>
    <name type="common">Soybean looper</name>
    <name type="synonym">Pseudoplusia includens</name>
    <dbReference type="NCBI Taxonomy" id="689277"/>
    <lineage>
        <taxon>Eukaryota</taxon>
        <taxon>Metazoa</taxon>
        <taxon>Ecdysozoa</taxon>
        <taxon>Arthropoda</taxon>
        <taxon>Hexapoda</taxon>
        <taxon>Insecta</taxon>
        <taxon>Pterygota</taxon>
        <taxon>Neoptera</taxon>
        <taxon>Endopterygota</taxon>
        <taxon>Lepidoptera</taxon>
        <taxon>Glossata</taxon>
        <taxon>Ditrysia</taxon>
        <taxon>Noctuoidea</taxon>
        <taxon>Noctuidae</taxon>
        <taxon>Plusiinae</taxon>
        <taxon>Chrysodeixis</taxon>
    </lineage>
</organism>
<evidence type="ECO:0000256" key="1">
    <source>
        <dbReference type="SAM" id="MobiDB-lite"/>
    </source>
</evidence>
<evidence type="ECO:0000313" key="2">
    <source>
        <dbReference type="EMBL" id="CAD0195597.1"/>
    </source>
</evidence>
<reference evidence="2" key="1">
    <citation type="submission" date="2021-12" db="EMBL/GenBank/DDBJ databases">
        <authorList>
            <person name="King R."/>
        </authorList>
    </citation>
    <scope>NUCLEOTIDE SEQUENCE</scope>
</reference>
<protein>
    <submittedName>
        <fullName evidence="2">Uncharacterized protein</fullName>
    </submittedName>
</protein>
<dbReference type="OrthoDB" id="7469748at2759"/>